<evidence type="ECO:0000313" key="2">
    <source>
        <dbReference type="EMBL" id="VDK44344.1"/>
    </source>
</evidence>
<gene>
    <name evidence="2" type="ORF">ASIM_LOCUS11099</name>
</gene>
<dbReference type="WBParaSite" id="ASIM_0001154101-mRNA-1">
    <property type="protein sequence ID" value="ASIM_0001154101-mRNA-1"/>
    <property type="gene ID" value="ASIM_0001154101"/>
</dbReference>
<dbReference type="Proteomes" id="UP000267096">
    <property type="component" value="Unassembled WGS sequence"/>
</dbReference>
<keyword evidence="1" id="KW-0472">Membrane</keyword>
<dbReference type="OrthoDB" id="5853840at2759"/>
<feature type="transmembrane region" description="Helical" evidence="1">
    <location>
        <begin position="61"/>
        <end position="83"/>
    </location>
</feature>
<reference evidence="4" key="1">
    <citation type="submission" date="2017-02" db="UniProtKB">
        <authorList>
            <consortium name="WormBaseParasite"/>
        </authorList>
    </citation>
    <scope>IDENTIFICATION</scope>
</reference>
<keyword evidence="1" id="KW-0812">Transmembrane</keyword>
<evidence type="ECO:0000313" key="3">
    <source>
        <dbReference type="Proteomes" id="UP000267096"/>
    </source>
</evidence>
<reference evidence="2 3" key="2">
    <citation type="submission" date="2018-11" db="EMBL/GenBank/DDBJ databases">
        <authorList>
            <consortium name="Pathogen Informatics"/>
        </authorList>
    </citation>
    <scope>NUCLEOTIDE SEQUENCE [LARGE SCALE GENOMIC DNA]</scope>
</reference>
<organism evidence="4">
    <name type="scientific">Anisakis simplex</name>
    <name type="common">Herring worm</name>
    <dbReference type="NCBI Taxonomy" id="6269"/>
    <lineage>
        <taxon>Eukaryota</taxon>
        <taxon>Metazoa</taxon>
        <taxon>Ecdysozoa</taxon>
        <taxon>Nematoda</taxon>
        <taxon>Chromadorea</taxon>
        <taxon>Rhabditida</taxon>
        <taxon>Spirurina</taxon>
        <taxon>Ascaridomorpha</taxon>
        <taxon>Ascaridoidea</taxon>
        <taxon>Anisakidae</taxon>
        <taxon>Anisakis</taxon>
        <taxon>Anisakis simplex complex</taxon>
    </lineage>
</organism>
<dbReference type="AlphaFoldDB" id="A0A0M3JU01"/>
<sequence length="219" mass="25100">MTTFQSLKVLSTFNPSKYLESFLRKASNIFVALAIGIGVPVIICIVVAVMNVDFFRRDDRLCVSLLISTRLLLLILSSLLRSALVQASANDFITLSCWIRPDYIFLAVVFPLSLVFVNGVICFTMISNRLFPLICFKKGLAKQIFQYCTLFVPHVTAFHYLFNLVNGSQGIILMLIYMFRIVHAHHLRRSIQDSRRLYAQNDADQLQQQQQESFTDNFM</sequence>
<proteinExistence type="predicted"/>
<keyword evidence="1" id="KW-1133">Transmembrane helix</keyword>
<dbReference type="Gene3D" id="1.20.1070.10">
    <property type="entry name" value="Rhodopsin 7-helix transmembrane proteins"/>
    <property type="match status" value="1"/>
</dbReference>
<dbReference type="EMBL" id="UYRR01031040">
    <property type="protein sequence ID" value="VDK44344.1"/>
    <property type="molecule type" value="Genomic_DNA"/>
</dbReference>
<evidence type="ECO:0000313" key="4">
    <source>
        <dbReference type="WBParaSite" id="ASIM_0001154101-mRNA-1"/>
    </source>
</evidence>
<keyword evidence="3" id="KW-1185">Reference proteome</keyword>
<name>A0A0M3JU01_ANISI</name>
<protein>
    <submittedName>
        <fullName evidence="4">G_PROTEIN_RECEP_F1_2 domain-containing protein</fullName>
    </submittedName>
</protein>
<feature type="transmembrane region" description="Helical" evidence="1">
    <location>
        <begin position="168"/>
        <end position="187"/>
    </location>
</feature>
<evidence type="ECO:0000256" key="1">
    <source>
        <dbReference type="SAM" id="Phobius"/>
    </source>
</evidence>
<accession>A0A0M3JU01</accession>
<feature type="transmembrane region" description="Helical" evidence="1">
    <location>
        <begin position="29"/>
        <end position="49"/>
    </location>
</feature>
<feature type="transmembrane region" description="Helical" evidence="1">
    <location>
        <begin position="103"/>
        <end position="123"/>
    </location>
</feature>